<dbReference type="SUPFAM" id="SSF50037">
    <property type="entry name" value="C-terminal domain of transcriptional repressors"/>
    <property type="match status" value="1"/>
</dbReference>
<evidence type="ECO:0000256" key="9">
    <source>
        <dbReference type="ARBA" id="ARBA00023159"/>
    </source>
</evidence>
<dbReference type="GO" id="GO:0046914">
    <property type="term" value="F:transition metal ion binding"/>
    <property type="evidence" value="ECO:0007669"/>
    <property type="project" value="InterPro"/>
</dbReference>
<keyword evidence="6" id="KW-0408">Iron</keyword>
<dbReference type="PANTHER" id="PTHR33238:SF11">
    <property type="entry name" value="TRANSCRIPTIONAL REGULATOR MNTR"/>
    <property type="match status" value="1"/>
</dbReference>
<dbReference type="InterPro" id="IPR008988">
    <property type="entry name" value="Transcriptional_repressor_C"/>
</dbReference>
<accession>A0A1M6PGF7</accession>
<keyword evidence="8" id="KW-0238">DNA-binding</keyword>
<sequence length="218" mass="24975">MAKNIITKNKEDYLKVIYELGGNSLPVNNKDIALALEVSAPSVSEMIKKLLDQGYIEYTPYKGIILTELGIKEASKVVRKHRLWEVFLVEHLGYSWDIVHEEAENLEHVTSPKLEQRLNEFLNYPKACPHGNIIPRDEMLIEKDSYKSLSSILEGDEVTIRRVIDKKTLLKYLIDLDLSLGDHIKVIKHAPYNGPITLNKKGKEIFIAKEATNYIFVE</sequence>
<dbReference type="STRING" id="1121298.SAMN05444401_0512"/>
<evidence type="ECO:0000256" key="7">
    <source>
        <dbReference type="ARBA" id="ARBA00023015"/>
    </source>
</evidence>
<dbReference type="AlphaFoldDB" id="A0A1M6PGF7"/>
<comment type="similarity">
    <text evidence="2">Belongs to the DtxR/MntR family.</text>
</comment>
<evidence type="ECO:0000256" key="12">
    <source>
        <dbReference type="ARBA" id="ARBA00032593"/>
    </source>
</evidence>
<comment type="subcellular location">
    <subcellularLocation>
        <location evidence="1">Cytoplasm</location>
    </subcellularLocation>
</comment>
<evidence type="ECO:0000256" key="5">
    <source>
        <dbReference type="ARBA" id="ARBA00022491"/>
    </source>
</evidence>
<dbReference type="SMART" id="SM00899">
    <property type="entry name" value="FeoA"/>
    <property type="match status" value="1"/>
</dbReference>
<keyword evidence="10" id="KW-0804">Transcription</keyword>
<evidence type="ECO:0000313" key="14">
    <source>
        <dbReference type="EMBL" id="SHK06980.1"/>
    </source>
</evidence>
<evidence type="ECO:0000256" key="11">
    <source>
        <dbReference type="ARBA" id="ARBA00023211"/>
    </source>
</evidence>
<dbReference type="InterPro" id="IPR022689">
    <property type="entry name" value="Iron_dep_repressor"/>
</dbReference>
<keyword evidence="5" id="KW-0678">Repressor</keyword>
<dbReference type="EMBL" id="FQZO01000016">
    <property type="protein sequence ID" value="SHK06980.1"/>
    <property type="molecule type" value="Genomic_DNA"/>
</dbReference>
<keyword evidence="9" id="KW-0010">Activator</keyword>
<dbReference type="Proteomes" id="UP000184080">
    <property type="component" value="Unassembled WGS sequence"/>
</dbReference>
<dbReference type="Gene3D" id="1.10.60.10">
    <property type="entry name" value="Iron dependent repressor, metal binding and dimerisation domain"/>
    <property type="match status" value="1"/>
</dbReference>
<dbReference type="RefSeq" id="WP_207650324.1">
    <property type="nucleotide sequence ID" value="NZ_FQZO01000016.1"/>
</dbReference>
<dbReference type="GO" id="GO:0046983">
    <property type="term" value="F:protein dimerization activity"/>
    <property type="evidence" value="ECO:0007669"/>
    <property type="project" value="InterPro"/>
</dbReference>
<evidence type="ECO:0000313" key="15">
    <source>
        <dbReference type="Proteomes" id="UP000184080"/>
    </source>
</evidence>
<dbReference type="InterPro" id="IPR007167">
    <property type="entry name" value="Fe-transptr_FeoA-like"/>
</dbReference>
<dbReference type="Pfam" id="PF01325">
    <property type="entry name" value="Fe_dep_repress"/>
    <property type="match status" value="1"/>
</dbReference>
<dbReference type="SUPFAM" id="SSF47979">
    <property type="entry name" value="Iron-dependent repressor protein, dimerization domain"/>
    <property type="match status" value="1"/>
</dbReference>
<dbReference type="Pfam" id="PF02742">
    <property type="entry name" value="Fe_dep_repr_C"/>
    <property type="match status" value="1"/>
</dbReference>
<dbReference type="InterPro" id="IPR036390">
    <property type="entry name" value="WH_DNA-bd_sf"/>
</dbReference>
<keyword evidence="7" id="KW-0805">Transcription regulation</keyword>
<dbReference type="InterPro" id="IPR038157">
    <property type="entry name" value="FeoA_core_dom"/>
</dbReference>
<dbReference type="Gene3D" id="1.10.10.10">
    <property type="entry name" value="Winged helix-like DNA-binding domain superfamily/Winged helix DNA-binding domain"/>
    <property type="match status" value="1"/>
</dbReference>
<dbReference type="GO" id="GO:0003700">
    <property type="term" value="F:DNA-binding transcription factor activity"/>
    <property type="evidence" value="ECO:0007669"/>
    <property type="project" value="InterPro"/>
</dbReference>
<dbReference type="Gene3D" id="2.30.30.90">
    <property type="match status" value="1"/>
</dbReference>
<evidence type="ECO:0000256" key="3">
    <source>
        <dbReference type="ARBA" id="ARBA00011738"/>
    </source>
</evidence>
<dbReference type="GO" id="GO:0003677">
    <property type="term" value="F:DNA binding"/>
    <property type="evidence" value="ECO:0007669"/>
    <property type="project" value="UniProtKB-KW"/>
</dbReference>
<dbReference type="GO" id="GO:0005737">
    <property type="term" value="C:cytoplasm"/>
    <property type="evidence" value="ECO:0007669"/>
    <property type="project" value="UniProtKB-SubCell"/>
</dbReference>
<proteinExistence type="inferred from homology"/>
<evidence type="ECO:0000256" key="1">
    <source>
        <dbReference type="ARBA" id="ARBA00004496"/>
    </source>
</evidence>
<evidence type="ECO:0000259" key="13">
    <source>
        <dbReference type="PROSITE" id="PS50944"/>
    </source>
</evidence>
<evidence type="ECO:0000256" key="2">
    <source>
        <dbReference type="ARBA" id="ARBA00007871"/>
    </source>
</evidence>
<dbReference type="SUPFAM" id="SSF46785">
    <property type="entry name" value="Winged helix' DNA-binding domain"/>
    <property type="match status" value="1"/>
</dbReference>
<dbReference type="InterPro" id="IPR022687">
    <property type="entry name" value="HTH_DTXR"/>
</dbReference>
<name>A0A1M6PGF7_9CLOT</name>
<protein>
    <recommendedName>
        <fullName evidence="12">Manganese transport regulator</fullName>
    </recommendedName>
</protein>
<dbReference type="InterPro" id="IPR036388">
    <property type="entry name" value="WH-like_DNA-bd_sf"/>
</dbReference>
<evidence type="ECO:0000256" key="10">
    <source>
        <dbReference type="ARBA" id="ARBA00023163"/>
    </source>
</evidence>
<dbReference type="InterPro" id="IPR036421">
    <property type="entry name" value="Fe_dep_repressor_sf"/>
</dbReference>
<evidence type="ECO:0000256" key="6">
    <source>
        <dbReference type="ARBA" id="ARBA00023004"/>
    </source>
</evidence>
<reference evidence="14 15" key="1">
    <citation type="submission" date="2016-11" db="EMBL/GenBank/DDBJ databases">
        <authorList>
            <person name="Jaros S."/>
            <person name="Januszkiewicz K."/>
            <person name="Wedrychowicz H."/>
        </authorList>
    </citation>
    <scope>NUCLEOTIDE SEQUENCE [LARGE SCALE GENOMIC DNA]</scope>
    <source>
        <strain evidence="14 15">DSM 21864</strain>
    </source>
</reference>
<dbReference type="SMART" id="SM00529">
    <property type="entry name" value="HTH_DTXR"/>
    <property type="match status" value="1"/>
</dbReference>
<dbReference type="PROSITE" id="PS50944">
    <property type="entry name" value="HTH_DTXR"/>
    <property type="match status" value="1"/>
</dbReference>
<organism evidence="14 15">
    <name type="scientific">Clostridium amylolyticum</name>
    <dbReference type="NCBI Taxonomy" id="1121298"/>
    <lineage>
        <taxon>Bacteria</taxon>
        <taxon>Bacillati</taxon>
        <taxon>Bacillota</taxon>
        <taxon>Clostridia</taxon>
        <taxon>Eubacteriales</taxon>
        <taxon>Clostridiaceae</taxon>
        <taxon>Clostridium</taxon>
    </lineage>
</organism>
<evidence type="ECO:0000256" key="4">
    <source>
        <dbReference type="ARBA" id="ARBA00022490"/>
    </source>
</evidence>
<evidence type="ECO:0000256" key="8">
    <source>
        <dbReference type="ARBA" id="ARBA00023125"/>
    </source>
</evidence>
<feature type="domain" description="HTH dtxR-type" evidence="13">
    <location>
        <begin position="6"/>
        <end position="67"/>
    </location>
</feature>
<dbReference type="InterPro" id="IPR001367">
    <property type="entry name" value="Fe_dep_repressor"/>
</dbReference>
<dbReference type="Pfam" id="PF04023">
    <property type="entry name" value="FeoA"/>
    <property type="match status" value="1"/>
</dbReference>
<dbReference type="InterPro" id="IPR050536">
    <property type="entry name" value="DtxR_MntR_Metal-Reg"/>
</dbReference>
<keyword evidence="15" id="KW-1185">Reference proteome</keyword>
<gene>
    <name evidence="14" type="ORF">SAMN05444401_0512</name>
</gene>
<comment type="subunit">
    <text evidence="3">Homodimer.</text>
</comment>
<keyword evidence="4" id="KW-0963">Cytoplasm</keyword>
<dbReference type="PANTHER" id="PTHR33238">
    <property type="entry name" value="IRON (METAL) DEPENDENT REPRESSOR, DTXR FAMILY"/>
    <property type="match status" value="1"/>
</dbReference>
<keyword evidence="11" id="KW-0464">Manganese</keyword>